<evidence type="ECO:0000259" key="7">
    <source>
        <dbReference type="PROSITE" id="PS51094"/>
    </source>
</evidence>
<evidence type="ECO:0000313" key="8">
    <source>
        <dbReference type="EMBL" id="EET88663.1"/>
    </source>
</evidence>
<dbReference type="SUPFAM" id="SSF55804">
    <property type="entry name" value="Phoshotransferase/anion transport protein"/>
    <property type="match status" value="1"/>
</dbReference>
<dbReference type="EMBL" id="ACVI01000010">
    <property type="protein sequence ID" value="EET88663.1"/>
    <property type="molecule type" value="Genomic_DNA"/>
</dbReference>
<dbReference type="Pfam" id="PF00359">
    <property type="entry name" value="PTS_EIIA_2"/>
    <property type="match status" value="1"/>
</dbReference>
<dbReference type="CDD" id="cd00211">
    <property type="entry name" value="PTS_IIA_fru"/>
    <property type="match status" value="1"/>
</dbReference>
<dbReference type="GO" id="GO:0005737">
    <property type="term" value="C:cytoplasm"/>
    <property type="evidence" value="ECO:0007669"/>
    <property type="project" value="UniProtKB-SubCell"/>
</dbReference>
<reference evidence="8 9" key="1">
    <citation type="submission" date="2009-06" db="EMBL/GenBank/DDBJ databases">
        <title>The draft genome of Clostridium carboxidivorans P7.</title>
        <authorList>
            <consortium name="US DOE Joint Genome Institute (JGI-PGF)"/>
            <person name="Lucas S."/>
            <person name="Copeland A."/>
            <person name="Lapidus A."/>
            <person name="Glavina del Rio T."/>
            <person name="Tice H."/>
            <person name="Bruce D."/>
            <person name="Goodwin L."/>
            <person name="Pitluck S."/>
            <person name="Larimer F."/>
            <person name="Land M.L."/>
            <person name="Hauser L."/>
            <person name="Hemme C.L."/>
        </authorList>
    </citation>
    <scope>NUCLEOTIDE SEQUENCE [LARGE SCALE GENOMIC DNA]</scope>
    <source>
        <strain evidence="8 9">P7</strain>
    </source>
</reference>
<name>C6PQ58_9CLOT</name>
<dbReference type="GO" id="GO:0009401">
    <property type="term" value="P:phosphoenolpyruvate-dependent sugar phosphotransferase system"/>
    <property type="evidence" value="ECO:0007669"/>
    <property type="project" value="UniProtKB-KW"/>
</dbReference>
<sequence length="164" mass="18422">MKITELLKKDTIILDLNSSTKSEVIDELVNKLSYAGKLNDKAEYKKAILAREEQFSTGIGDGIAIPHAKTSAVKVPALCFGRSKQGIDYESLDGSDAHIFFMIAASEGAHNDHLDTLSRLSSLLMNEDFRKKLMEASSEDEILTLIDNQEKEYLKEQETKKRRK</sequence>
<keyword evidence="5" id="KW-0808">Transferase</keyword>
<dbReference type="InterPro" id="IPR002178">
    <property type="entry name" value="PTS_EIIA_type-2_dom"/>
</dbReference>
<dbReference type="Proteomes" id="UP000004198">
    <property type="component" value="Unassembled WGS sequence"/>
</dbReference>
<organism evidence="8 9">
    <name type="scientific">Clostridium carboxidivorans P7</name>
    <dbReference type="NCBI Taxonomy" id="536227"/>
    <lineage>
        <taxon>Bacteria</taxon>
        <taxon>Bacillati</taxon>
        <taxon>Bacillota</taxon>
        <taxon>Clostridia</taxon>
        <taxon>Eubacteriales</taxon>
        <taxon>Clostridiaceae</taxon>
        <taxon>Clostridium</taxon>
    </lineage>
</organism>
<protein>
    <submittedName>
        <fullName evidence="8">Putative PTS IIA-like nitrogen-regulatory protein PtsN</fullName>
    </submittedName>
</protein>
<comment type="subcellular location">
    <subcellularLocation>
        <location evidence="1">Cytoplasm</location>
    </subcellularLocation>
</comment>
<evidence type="ECO:0000256" key="5">
    <source>
        <dbReference type="ARBA" id="ARBA00022679"/>
    </source>
</evidence>
<evidence type="ECO:0000256" key="3">
    <source>
        <dbReference type="ARBA" id="ARBA00022553"/>
    </source>
</evidence>
<gene>
    <name evidence="8" type="ORF">CcarbDRAFT_0918</name>
</gene>
<dbReference type="GO" id="GO:0008982">
    <property type="term" value="F:protein-N(PI)-phosphohistidine-sugar phosphotransferase activity"/>
    <property type="evidence" value="ECO:0007669"/>
    <property type="project" value="InterPro"/>
</dbReference>
<dbReference type="PROSITE" id="PS51094">
    <property type="entry name" value="PTS_EIIA_TYPE_2"/>
    <property type="match status" value="1"/>
</dbReference>
<dbReference type="AlphaFoldDB" id="C6PQ58"/>
<dbReference type="GO" id="GO:0016020">
    <property type="term" value="C:membrane"/>
    <property type="evidence" value="ECO:0007669"/>
    <property type="project" value="InterPro"/>
</dbReference>
<keyword evidence="3" id="KW-0597">Phosphoprotein</keyword>
<feature type="domain" description="PTS EIIA type-2" evidence="7">
    <location>
        <begin position="5"/>
        <end position="149"/>
    </location>
</feature>
<dbReference type="eggNOG" id="COG1762">
    <property type="taxonomic scope" value="Bacteria"/>
</dbReference>
<evidence type="ECO:0000256" key="2">
    <source>
        <dbReference type="ARBA" id="ARBA00022448"/>
    </source>
</evidence>
<keyword evidence="9" id="KW-1185">Reference proteome</keyword>
<evidence type="ECO:0000256" key="6">
    <source>
        <dbReference type="ARBA" id="ARBA00022683"/>
    </source>
</evidence>
<keyword evidence="2" id="KW-0813">Transport</keyword>
<dbReference type="NCBIfam" id="TIGR00848">
    <property type="entry name" value="fruA"/>
    <property type="match status" value="1"/>
</dbReference>
<dbReference type="InterPro" id="IPR016152">
    <property type="entry name" value="PTrfase/Anion_transptr"/>
</dbReference>
<dbReference type="InterPro" id="IPR051541">
    <property type="entry name" value="PTS_SugarTrans_NitroReg"/>
</dbReference>
<dbReference type="InterPro" id="IPR004715">
    <property type="entry name" value="PTS_IIA_fruc"/>
</dbReference>
<evidence type="ECO:0000256" key="4">
    <source>
        <dbReference type="ARBA" id="ARBA00022597"/>
    </source>
</evidence>
<keyword evidence="4" id="KW-0762">Sugar transport</keyword>
<dbReference type="PANTHER" id="PTHR47738">
    <property type="entry name" value="PTS SYSTEM FRUCTOSE-LIKE EIIA COMPONENT-RELATED"/>
    <property type="match status" value="1"/>
</dbReference>
<evidence type="ECO:0000256" key="1">
    <source>
        <dbReference type="ARBA" id="ARBA00004496"/>
    </source>
</evidence>
<accession>C6PQ58</accession>
<dbReference type="PROSITE" id="PS00372">
    <property type="entry name" value="PTS_EIIA_TYPE_2_HIS"/>
    <property type="match status" value="1"/>
</dbReference>
<keyword evidence="6" id="KW-0598">Phosphotransferase system</keyword>
<evidence type="ECO:0000313" key="9">
    <source>
        <dbReference type="Proteomes" id="UP000004198"/>
    </source>
</evidence>
<comment type="caution">
    <text evidence="8">The sequence shown here is derived from an EMBL/GenBank/DDBJ whole genome shotgun (WGS) entry which is preliminary data.</text>
</comment>
<dbReference type="Gene3D" id="3.40.930.10">
    <property type="entry name" value="Mannitol-specific EII, Chain A"/>
    <property type="match status" value="1"/>
</dbReference>
<dbReference type="FunFam" id="3.40.930.10:FF:000009">
    <property type="entry name" value="PTS system, fructose specific IIABC component"/>
    <property type="match status" value="1"/>
</dbReference>
<proteinExistence type="predicted"/>